<dbReference type="PANTHER" id="PTHR47755">
    <property type="entry name" value="CELL DIVISION PROTEIN FTSX"/>
    <property type="match status" value="1"/>
</dbReference>
<evidence type="ECO:0000256" key="7">
    <source>
        <dbReference type="ARBA" id="ARBA00022989"/>
    </source>
</evidence>
<feature type="domain" description="ABC3 transporter permease C-terminal" evidence="12">
    <location>
        <begin position="185"/>
        <end position="304"/>
    </location>
</feature>
<evidence type="ECO:0000256" key="10">
    <source>
        <dbReference type="PIRNR" id="PIRNR003097"/>
    </source>
</evidence>
<dbReference type="AlphaFoldDB" id="A0AAC9RL12"/>
<evidence type="ECO:0000313" key="16">
    <source>
        <dbReference type="Proteomes" id="UP000177894"/>
    </source>
</evidence>
<evidence type="ECO:0000313" key="17">
    <source>
        <dbReference type="Proteomes" id="UP000192478"/>
    </source>
</evidence>
<comment type="similarity">
    <text evidence="2 10">Belongs to the ABC-4 integral membrane protein family. FtsX subfamily.</text>
</comment>
<dbReference type="PANTHER" id="PTHR47755:SF1">
    <property type="entry name" value="CELL DIVISION PROTEIN FTSX"/>
    <property type="match status" value="1"/>
</dbReference>
<keyword evidence="7 11" id="KW-1133">Transmembrane helix</keyword>
<dbReference type="KEGG" id="cfm:BJL90_01830"/>
<feature type="transmembrane region" description="Helical" evidence="11">
    <location>
        <begin position="224"/>
        <end position="252"/>
    </location>
</feature>
<evidence type="ECO:0000256" key="9">
    <source>
        <dbReference type="ARBA" id="ARBA00023306"/>
    </source>
</evidence>
<evidence type="ECO:0000256" key="1">
    <source>
        <dbReference type="ARBA" id="ARBA00004651"/>
    </source>
</evidence>
<dbReference type="Pfam" id="PF02687">
    <property type="entry name" value="FtsX"/>
    <property type="match status" value="1"/>
</dbReference>
<evidence type="ECO:0000256" key="2">
    <source>
        <dbReference type="ARBA" id="ARBA00007379"/>
    </source>
</evidence>
<evidence type="ECO:0000313" key="15">
    <source>
        <dbReference type="EMBL" id="ARE89196.1"/>
    </source>
</evidence>
<dbReference type="InterPro" id="IPR004513">
    <property type="entry name" value="FtsX"/>
</dbReference>
<feature type="domain" description="FtsX extracellular" evidence="13">
    <location>
        <begin position="62"/>
        <end position="149"/>
    </location>
</feature>
<accession>A0AAC9RL12</accession>
<keyword evidence="16" id="KW-1185">Reference proteome</keyword>
<sequence>MKIRTMSYVLKQGFIGIWRNKGMSVASIGSVAASLAVLGIIITVVLNISNLSYIAQMQFDTIQVYLEQEAAEEEIQDLGKQITTIQGIQFVEYESKEDALNKMREQWGEQGYLLEVLEDNTLPNSYIIHLDSLEVAEDVVKELEAIQAMQEEEELELIEEIKYHKDIVDNMLNIATFVKNIGLGLIAILILIAMFIISNTIKITLNARKQEINIMKYVGATNWFVRWPFLIEGMVLGLIGAIIALGVVYYGYQYTFELITTKFYVMLSSYVVSVDVMMNKTIPVFSVLGVGVGALGSIISLRKHLKV</sequence>
<dbReference type="EMBL" id="CP017603">
    <property type="protein sequence ID" value="AOY74805.1"/>
    <property type="molecule type" value="Genomic_DNA"/>
</dbReference>
<comment type="subcellular location">
    <subcellularLocation>
        <location evidence="1">Cell membrane</location>
        <topology evidence="1">Multi-pass membrane protein</topology>
    </subcellularLocation>
</comment>
<dbReference type="InterPro" id="IPR003838">
    <property type="entry name" value="ABC3_permease_C"/>
</dbReference>
<dbReference type="GO" id="GO:0051301">
    <property type="term" value="P:cell division"/>
    <property type="evidence" value="ECO:0007669"/>
    <property type="project" value="UniProtKB-KW"/>
</dbReference>
<reference evidence="15 17" key="2">
    <citation type="submission" date="2017-03" db="EMBL/GenBank/DDBJ databases">
        <title>Complete sequence of Clostridium formicaceticum DSM 92.</title>
        <authorList>
            <person name="Poehlein A."/>
            <person name="Karl M."/>
            <person name="Bengelsdorf F.R."/>
            <person name="Duerre P."/>
            <person name="Daniel R."/>
        </authorList>
    </citation>
    <scope>NUCLEOTIDE SEQUENCE [LARGE SCALE GENOMIC DNA]</scope>
    <source>
        <strain evidence="15 17">DSM 92</strain>
    </source>
</reference>
<evidence type="ECO:0000256" key="3">
    <source>
        <dbReference type="ARBA" id="ARBA00021907"/>
    </source>
</evidence>
<protein>
    <recommendedName>
        <fullName evidence="3 10">Cell division protein FtsX</fullName>
    </recommendedName>
</protein>
<keyword evidence="9 10" id="KW-0131">Cell cycle</keyword>
<dbReference type="InterPro" id="IPR040690">
    <property type="entry name" value="FtsX_ECD"/>
</dbReference>
<evidence type="ECO:0000256" key="5">
    <source>
        <dbReference type="ARBA" id="ARBA00022618"/>
    </source>
</evidence>
<evidence type="ECO:0000313" key="14">
    <source>
        <dbReference type="EMBL" id="AOY74805.1"/>
    </source>
</evidence>
<proteinExistence type="inferred from homology"/>
<organism evidence="15 17">
    <name type="scientific">Clostridium formicaceticum</name>
    <dbReference type="NCBI Taxonomy" id="1497"/>
    <lineage>
        <taxon>Bacteria</taxon>
        <taxon>Bacillati</taxon>
        <taxon>Bacillota</taxon>
        <taxon>Clostridia</taxon>
        <taxon>Eubacteriales</taxon>
        <taxon>Clostridiaceae</taxon>
        <taxon>Clostridium</taxon>
    </lineage>
</organism>
<reference evidence="14 16" key="1">
    <citation type="submission" date="2016-10" db="EMBL/GenBank/DDBJ databases">
        <title>Complete Genome Sequence of Acetogen Clostridium formicoaceticum ATCC 27076.</title>
        <authorList>
            <person name="Bao T."/>
            <person name="Cheng C."/>
            <person name="Zhao J."/>
            <person name="Yang S.-T."/>
            <person name="Wang J."/>
            <person name="Wang M."/>
        </authorList>
    </citation>
    <scope>NUCLEOTIDE SEQUENCE [LARGE SCALE GENOMIC DNA]</scope>
    <source>
        <strain evidence="14 16">ATCC 27076</strain>
    </source>
</reference>
<dbReference type="EMBL" id="CP020559">
    <property type="protein sequence ID" value="ARE89196.1"/>
    <property type="molecule type" value="Genomic_DNA"/>
</dbReference>
<evidence type="ECO:0000256" key="4">
    <source>
        <dbReference type="ARBA" id="ARBA00022475"/>
    </source>
</evidence>
<dbReference type="NCBIfam" id="NF038347">
    <property type="entry name" value="FtsX_Gpos"/>
    <property type="match status" value="1"/>
</dbReference>
<keyword evidence="6 11" id="KW-0812">Transmembrane</keyword>
<dbReference type="Proteomes" id="UP000177894">
    <property type="component" value="Chromosome"/>
</dbReference>
<comment type="function">
    <text evidence="10">Part of the ABC transporter FtsEX involved in asymmetric cellular division facilitating the initiation of sporulation.</text>
</comment>
<feature type="transmembrane region" description="Helical" evidence="11">
    <location>
        <begin position="181"/>
        <end position="203"/>
    </location>
</feature>
<dbReference type="Gene3D" id="3.30.70.3040">
    <property type="match status" value="1"/>
</dbReference>
<feature type="transmembrane region" description="Helical" evidence="11">
    <location>
        <begin position="21"/>
        <end position="48"/>
    </location>
</feature>
<evidence type="ECO:0000256" key="11">
    <source>
        <dbReference type="SAM" id="Phobius"/>
    </source>
</evidence>
<gene>
    <name evidence="15" type="primary">ftsX</name>
    <name evidence="14" type="ORF">BJL90_01830</name>
    <name evidence="15" type="ORF">CLFO_36030</name>
</gene>
<dbReference type="RefSeq" id="WP_070963771.1">
    <property type="nucleotide sequence ID" value="NZ_CP017603.1"/>
</dbReference>
<name>A0AAC9RL12_9CLOT</name>
<keyword evidence="4 10" id="KW-1003">Cell membrane</keyword>
<evidence type="ECO:0000256" key="6">
    <source>
        <dbReference type="ARBA" id="ARBA00022692"/>
    </source>
</evidence>
<evidence type="ECO:0000259" key="12">
    <source>
        <dbReference type="Pfam" id="PF02687"/>
    </source>
</evidence>
<dbReference type="InterPro" id="IPR058204">
    <property type="entry name" value="FtsX_firmicutes-type"/>
</dbReference>
<dbReference type="Pfam" id="PF18075">
    <property type="entry name" value="FtsX_ECD"/>
    <property type="match status" value="1"/>
</dbReference>
<evidence type="ECO:0000256" key="8">
    <source>
        <dbReference type="ARBA" id="ARBA00023136"/>
    </source>
</evidence>
<evidence type="ECO:0000259" key="13">
    <source>
        <dbReference type="Pfam" id="PF18075"/>
    </source>
</evidence>
<dbReference type="Proteomes" id="UP000192478">
    <property type="component" value="Chromosome"/>
</dbReference>
<dbReference type="PIRSF" id="PIRSF003097">
    <property type="entry name" value="FtsX"/>
    <property type="match status" value="1"/>
</dbReference>
<dbReference type="GO" id="GO:0005886">
    <property type="term" value="C:plasma membrane"/>
    <property type="evidence" value="ECO:0007669"/>
    <property type="project" value="UniProtKB-SubCell"/>
</dbReference>
<keyword evidence="5 10" id="KW-0132">Cell division</keyword>
<keyword evidence="8 10" id="KW-0472">Membrane</keyword>
<feature type="transmembrane region" description="Helical" evidence="11">
    <location>
        <begin position="282"/>
        <end position="301"/>
    </location>
</feature>